<dbReference type="Proteomes" id="UP000887572">
    <property type="component" value="Unplaced"/>
</dbReference>
<evidence type="ECO:0000313" key="2">
    <source>
        <dbReference type="WBParaSite" id="Gr19_v10_g3536.t1"/>
    </source>
</evidence>
<protein>
    <submittedName>
        <fullName evidence="2">Uncharacterized protein</fullName>
    </submittedName>
</protein>
<accession>A0A914HT67</accession>
<reference evidence="2" key="1">
    <citation type="submission" date="2022-11" db="UniProtKB">
        <authorList>
            <consortium name="WormBaseParasite"/>
        </authorList>
    </citation>
    <scope>IDENTIFICATION</scope>
</reference>
<organism evidence="1 2">
    <name type="scientific">Globodera rostochiensis</name>
    <name type="common">Golden nematode worm</name>
    <name type="synonym">Heterodera rostochiensis</name>
    <dbReference type="NCBI Taxonomy" id="31243"/>
    <lineage>
        <taxon>Eukaryota</taxon>
        <taxon>Metazoa</taxon>
        <taxon>Ecdysozoa</taxon>
        <taxon>Nematoda</taxon>
        <taxon>Chromadorea</taxon>
        <taxon>Rhabditida</taxon>
        <taxon>Tylenchina</taxon>
        <taxon>Tylenchomorpha</taxon>
        <taxon>Tylenchoidea</taxon>
        <taxon>Heteroderidae</taxon>
        <taxon>Heteroderinae</taxon>
        <taxon>Globodera</taxon>
    </lineage>
</organism>
<evidence type="ECO:0000313" key="1">
    <source>
        <dbReference type="Proteomes" id="UP000887572"/>
    </source>
</evidence>
<dbReference type="AlphaFoldDB" id="A0A914HT67"/>
<sequence>MTEEFDVCNAECKSKCSALKRRPLGSNCYVKLRSQETSPMLNKYRERKQKEKRTQTSREIYALLKQFSTLDQLQKQAVLNDLDIDKKSAPSKRKAAAVDCISQRLEPLFHIVTAMNSAVDHVAQKVQT</sequence>
<dbReference type="WBParaSite" id="Gr19_v10_g3536.t1">
    <property type="protein sequence ID" value="Gr19_v10_g3536.t1"/>
    <property type="gene ID" value="Gr19_v10_g3536"/>
</dbReference>
<name>A0A914HT67_GLORO</name>
<keyword evidence="1" id="KW-1185">Reference proteome</keyword>
<proteinExistence type="predicted"/>